<gene>
    <name evidence="3" type="ORF">L21SP5_03278</name>
</gene>
<protein>
    <submittedName>
        <fullName evidence="3">Uncharacterized protein</fullName>
    </submittedName>
</protein>
<reference evidence="3 4" key="1">
    <citation type="submission" date="2015-11" db="EMBL/GenBank/DDBJ databases">
        <title>Description and complete genome sequence of a novel strain predominating in hypersaline microbial mats and representing a new family of the Bacteriodetes phylum.</title>
        <authorList>
            <person name="Spring S."/>
            <person name="Bunk B."/>
            <person name="Sproer C."/>
            <person name="Klenk H.-P."/>
        </authorList>
    </citation>
    <scope>NUCLEOTIDE SEQUENCE [LARGE SCALE GENOMIC DNA]</scope>
    <source>
        <strain evidence="3 4">L21-Spi-D4</strain>
    </source>
</reference>
<feature type="coiled-coil region" evidence="1">
    <location>
        <begin position="415"/>
        <end position="442"/>
    </location>
</feature>
<organism evidence="3 4">
    <name type="scientific">Salinivirga cyanobacteriivorans</name>
    <dbReference type="NCBI Taxonomy" id="1307839"/>
    <lineage>
        <taxon>Bacteria</taxon>
        <taxon>Pseudomonadati</taxon>
        <taxon>Bacteroidota</taxon>
        <taxon>Bacteroidia</taxon>
        <taxon>Bacteroidales</taxon>
        <taxon>Salinivirgaceae</taxon>
        <taxon>Salinivirga</taxon>
    </lineage>
</organism>
<keyword evidence="2" id="KW-0732">Signal</keyword>
<accession>A0A0S2I4H7</accession>
<proteinExistence type="predicted"/>
<evidence type="ECO:0000256" key="1">
    <source>
        <dbReference type="SAM" id="Coils"/>
    </source>
</evidence>
<dbReference type="Proteomes" id="UP000064893">
    <property type="component" value="Chromosome"/>
</dbReference>
<keyword evidence="1" id="KW-0175">Coiled coil</keyword>
<keyword evidence="4" id="KW-1185">Reference proteome</keyword>
<evidence type="ECO:0000256" key="2">
    <source>
        <dbReference type="SAM" id="SignalP"/>
    </source>
</evidence>
<name>A0A0S2I4H7_9BACT</name>
<dbReference type="OrthoDB" id="9765957at2"/>
<evidence type="ECO:0000313" key="4">
    <source>
        <dbReference type="Proteomes" id="UP000064893"/>
    </source>
</evidence>
<feature type="chain" id="PRO_5006599620" evidence="2">
    <location>
        <begin position="19"/>
        <end position="448"/>
    </location>
</feature>
<dbReference type="STRING" id="1307839.L21SP5_03278"/>
<dbReference type="KEGG" id="blq:L21SP5_03278"/>
<feature type="signal peptide" evidence="2">
    <location>
        <begin position="1"/>
        <end position="18"/>
    </location>
</feature>
<sequence length="448" mass="48161" precursor="true">MKNLMAIILAVITLSTYAQPNTFNYQGVMRDQDGTLMTNTSAMLELSVLDMTEMPVYTETHDITTNDFGQFSIHVGAGVPVSGDFNSINWGSGEYMLSTSVSLDGGANYTVLGVSPILAVPYALHAANSAMPEGVQGQILTFNGNNWVSTGALTLMENKLAIGAEPGIPKLLIQGDASYGETDPIFEVRNSQGMPIFSVYEDGVEIHIDESSKSAKGGFAVGGLTGGKDKTVTNYFKVAPDSVRIYVKEEEDIGKAQKGGFAVGGLTGGKNIPYNLFTVSPDSTRIYVQEQTGKAQKGGFAVGGLTGGKRGAYDLFRLTPDSTRFYVPNSGPDFPNRSGFAVEELSTGKEGQGVQYLNLSSQGIQMTHTSPYEFLALGGFNVISGQPPELPDTTGIRVLPGSSIIEPYLNKKQTLNEQRAIIEKQKARIDELEKQVKAIKEMLDKQQD</sequence>
<dbReference type="AlphaFoldDB" id="A0A0S2I4H7"/>
<dbReference type="EMBL" id="CP013118">
    <property type="protein sequence ID" value="ALO16892.1"/>
    <property type="molecule type" value="Genomic_DNA"/>
</dbReference>
<evidence type="ECO:0000313" key="3">
    <source>
        <dbReference type="EMBL" id="ALO16892.1"/>
    </source>
</evidence>
<dbReference type="PATRIC" id="fig|1307839.3.peg.3446"/>
<dbReference type="RefSeq" id="WP_057954236.1">
    <property type="nucleotide sequence ID" value="NZ_CP013118.1"/>
</dbReference>